<evidence type="ECO:0000313" key="2">
    <source>
        <dbReference type="RefSeq" id="XP_074229097.1"/>
    </source>
</evidence>
<dbReference type="RefSeq" id="XP_074229097.1">
    <property type="nucleotide sequence ID" value="XM_074372996.1"/>
</dbReference>
<name>A0AC58R3M3_CAMBA</name>
<gene>
    <name evidence="2" type="primary">LOC105076761</name>
</gene>
<keyword evidence="1" id="KW-1185">Reference proteome</keyword>
<organism evidence="1 2">
    <name type="scientific">Camelus bactrianus</name>
    <name type="common">Bactrian camel</name>
    <dbReference type="NCBI Taxonomy" id="9837"/>
    <lineage>
        <taxon>Eukaryota</taxon>
        <taxon>Metazoa</taxon>
        <taxon>Chordata</taxon>
        <taxon>Craniata</taxon>
        <taxon>Vertebrata</taxon>
        <taxon>Euteleostomi</taxon>
        <taxon>Mammalia</taxon>
        <taxon>Eutheria</taxon>
        <taxon>Laurasiatheria</taxon>
        <taxon>Artiodactyla</taxon>
        <taxon>Tylopoda</taxon>
        <taxon>Camelidae</taxon>
        <taxon>Camelus</taxon>
    </lineage>
</organism>
<proteinExistence type="predicted"/>
<dbReference type="Proteomes" id="UP001732780">
    <property type="component" value="Chromosome 10"/>
</dbReference>
<evidence type="ECO:0000313" key="1">
    <source>
        <dbReference type="Proteomes" id="UP001732780"/>
    </source>
</evidence>
<sequence>MTNNRKKSRNNVTEFVPLGLTQSLQGQKILFVVFLLIYMVTMVGNLLIAVTVVVSPTLNSPMYFFLGYLSFTDAVYSTTVTPNMIIDLLYEKKTISFQGCMTQLFIEHLFGGAEILLLVVMAYDRYMAICKPLHYLTIMNKRVCVLLLLLAWVGGFLHAVVQLLFVYNLPFCGPNVIDHFLCDMYPLLKLACTDTYIIGLTVVANDGAMCVVIFMLLLTSYGFILHSLKSLSQEGRHKALSTCGSHITVVVLFFVPCIFMYVRPPSTLPIDKSLTVLCSIITPMLNPLIYTLRNGEMKNAMRKLWTRVISSDEIRIFVNCLCSLVYKLLEIRESYLIVSVFSVPCTMYET</sequence>
<reference evidence="2" key="1">
    <citation type="submission" date="2025-08" db="UniProtKB">
        <authorList>
            <consortium name="RefSeq"/>
        </authorList>
    </citation>
    <scope>IDENTIFICATION</scope>
    <source>
        <tissue evidence="2">Blood</tissue>
    </source>
</reference>
<protein>
    <submittedName>
        <fullName evidence="2">Olfactory receptor 4A47-like</fullName>
    </submittedName>
</protein>
<accession>A0AC58R3M3</accession>